<sequence>MSEDRLERIEKIVESNARAIQALADAVASDREERKQEKKGLYDYLARIASAQSDFYETQADFYRHLERMDGRLRRAVGDRHAQMIEIIRQINENRSDQA</sequence>
<organism evidence="1 2">
    <name type="scientific">Microcystis aeruginosa Ma_QC_Ca_00000000_S207</name>
    <dbReference type="NCBI Taxonomy" id="2486251"/>
    <lineage>
        <taxon>Bacteria</taxon>
        <taxon>Bacillati</taxon>
        <taxon>Cyanobacteriota</taxon>
        <taxon>Cyanophyceae</taxon>
        <taxon>Oscillatoriophycideae</taxon>
        <taxon>Chroococcales</taxon>
        <taxon>Microcystaceae</taxon>
        <taxon>Microcystis</taxon>
    </lineage>
</organism>
<accession>A0A552G0M7</accession>
<dbReference type="AlphaFoldDB" id="A0A552G0M7"/>
<gene>
    <name evidence="1" type="ORF">EWV91_03445</name>
</gene>
<dbReference type="EMBL" id="SFBF01000062">
    <property type="protein sequence ID" value="TRU52535.1"/>
    <property type="molecule type" value="Genomic_DNA"/>
</dbReference>
<evidence type="ECO:0000313" key="2">
    <source>
        <dbReference type="Proteomes" id="UP000320293"/>
    </source>
</evidence>
<name>A0A552G0M7_MICAE</name>
<proteinExistence type="predicted"/>
<reference evidence="1 2" key="1">
    <citation type="submission" date="2019-01" db="EMBL/GenBank/DDBJ databases">
        <title>Coherence of Microcystis species and biogeography revealed through population genomics.</title>
        <authorList>
            <person name="Perez-Carrascal O.M."/>
            <person name="Terrat Y."/>
            <person name="Giani A."/>
            <person name="Fortin N."/>
            <person name="Tromas N."/>
            <person name="Shapiro B.J."/>
        </authorList>
    </citation>
    <scope>NUCLEOTIDE SEQUENCE [LARGE SCALE GENOMIC DNA]</scope>
    <source>
        <strain evidence="1">Ma_QC_Ca_00000000_S207</strain>
    </source>
</reference>
<dbReference type="Proteomes" id="UP000320293">
    <property type="component" value="Unassembled WGS sequence"/>
</dbReference>
<protein>
    <submittedName>
        <fullName evidence="1">Uncharacterized protein</fullName>
    </submittedName>
</protein>
<evidence type="ECO:0000313" key="1">
    <source>
        <dbReference type="EMBL" id="TRU52535.1"/>
    </source>
</evidence>
<comment type="caution">
    <text evidence="1">The sequence shown here is derived from an EMBL/GenBank/DDBJ whole genome shotgun (WGS) entry which is preliminary data.</text>
</comment>